<name>A0A914RZF5_PAREQ</name>
<evidence type="ECO:0000313" key="3">
    <source>
        <dbReference type="WBParaSite" id="PEQ_0001026901-mRNA-1"/>
    </source>
</evidence>
<reference evidence="3" key="1">
    <citation type="submission" date="2022-11" db="UniProtKB">
        <authorList>
            <consortium name="WormBaseParasite"/>
        </authorList>
    </citation>
    <scope>IDENTIFICATION</scope>
</reference>
<sequence length="53" mass="6049">MTGFGTSRRETTKMLDTKHPDYDHEHPDQSEIPLQAGTNRFASQKVTALKFID</sequence>
<dbReference type="Pfam" id="PF00402">
    <property type="entry name" value="Calponin"/>
    <property type="match status" value="1"/>
</dbReference>
<organism evidence="2 3">
    <name type="scientific">Parascaris equorum</name>
    <name type="common">Equine roundworm</name>
    <dbReference type="NCBI Taxonomy" id="6256"/>
    <lineage>
        <taxon>Eukaryota</taxon>
        <taxon>Metazoa</taxon>
        <taxon>Ecdysozoa</taxon>
        <taxon>Nematoda</taxon>
        <taxon>Chromadorea</taxon>
        <taxon>Rhabditida</taxon>
        <taxon>Spirurina</taxon>
        <taxon>Ascaridomorpha</taxon>
        <taxon>Ascaridoidea</taxon>
        <taxon>Ascarididae</taxon>
        <taxon>Parascaris</taxon>
    </lineage>
</organism>
<dbReference type="WBParaSite" id="PEQ_0001026901-mRNA-1">
    <property type="protein sequence ID" value="PEQ_0001026901-mRNA-1"/>
    <property type="gene ID" value="PEQ_0001026901"/>
</dbReference>
<evidence type="ECO:0000256" key="1">
    <source>
        <dbReference type="SAM" id="MobiDB-lite"/>
    </source>
</evidence>
<dbReference type="Proteomes" id="UP000887564">
    <property type="component" value="Unplaced"/>
</dbReference>
<feature type="region of interest" description="Disordered" evidence="1">
    <location>
        <begin position="1"/>
        <end position="31"/>
    </location>
</feature>
<keyword evidence="2" id="KW-1185">Reference proteome</keyword>
<dbReference type="InterPro" id="IPR000557">
    <property type="entry name" value="Calponin_repeat"/>
</dbReference>
<proteinExistence type="predicted"/>
<protein>
    <submittedName>
        <fullName evidence="3">Uncharacterized protein</fullName>
    </submittedName>
</protein>
<dbReference type="AlphaFoldDB" id="A0A914RZF5"/>
<evidence type="ECO:0000313" key="2">
    <source>
        <dbReference type="Proteomes" id="UP000887564"/>
    </source>
</evidence>
<feature type="compositionally biased region" description="Basic and acidic residues" evidence="1">
    <location>
        <begin position="7"/>
        <end position="29"/>
    </location>
</feature>
<accession>A0A914RZF5</accession>